<keyword evidence="2" id="KW-1185">Reference proteome</keyword>
<reference evidence="1" key="1">
    <citation type="submission" date="2021-02" db="EMBL/GenBank/DDBJ databases">
        <authorList>
            <person name="Dougan E. K."/>
            <person name="Rhodes N."/>
            <person name="Thang M."/>
            <person name="Chan C."/>
        </authorList>
    </citation>
    <scope>NUCLEOTIDE SEQUENCE</scope>
</reference>
<accession>A0A812LLS0</accession>
<sequence length="139" mass="15806">MAQEVVSHMSKILTNPGSACEQAIERSFTKRNWRHVVMYAIDPTQYLFMEFHKEWETFKQGLVDRYCQELKNNFGNCLRVAEERMQDLLAGGNLDGVKDLTMNKLSQVLKEVCAELADDSLSAVLCGCLPSFQAGRIRV</sequence>
<name>A0A812LLS0_9DINO</name>
<evidence type="ECO:0000313" key="1">
    <source>
        <dbReference type="EMBL" id="CAE7248394.1"/>
    </source>
</evidence>
<protein>
    <submittedName>
        <fullName evidence="1">Uncharacterized protein</fullName>
    </submittedName>
</protein>
<proteinExistence type="predicted"/>
<dbReference type="EMBL" id="CAJNJA010009596">
    <property type="protein sequence ID" value="CAE7248394.1"/>
    <property type="molecule type" value="Genomic_DNA"/>
</dbReference>
<comment type="caution">
    <text evidence="1">The sequence shown here is derived from an EMBL/GenBank/DDBJ whole genome shotgun (WGS) entry which is preliminary data.</text>
</comment>
<gene>
    <name evidence="1" type="ORF">SNEC2469_LOCUS4977</name>
</gene>
<dbReference type="OrthoDB" id="1597724at2759"/>
<evidence type="ECO:0000313" key="2">
    <source>
        <dbReference type="Proteomes" id="UP000601435"/>
    </source>
</evidence>
<organism evidence="1 2">
    <name type="scientific">Symbiodinium necroappetens</name>
    <dbReference type="NCBI Taxonomy" id="1628268"/>
    <lineage>
        <taxon>Eukaryota</taxon>
        <taxon>Sar</taxon>
        <taxon>Alveolata</taxon>
        <taxon>Dinophyceae</taxon>
        <taxon>Suessiales</taxon>
        <taxon>Symbiodiniaceae</taxon>
        <taxon>Symbiodinium</taxon>
    </lineage>
</organism>
<dbReference type="Proteomes" id="UP000601435">
    <property type="component" value="Unassembled WGS sequence"/>
</dbReference>
<dbReference type="AlphaFoldDB" id="A0A812LLS0"/>